<dbReference type="SUPFAM" id="SSF53323">
    <property type="entry name" value="Pyruvate-ferredoxin oxidoreductase, PFOR, domain III"/>
    <property type="match status" value="1"/>
</dbReference>
<name>A0A653AIG5_UNCDX</name>
<accession>A0A653AIG5</accession>
<dbReference type="GO" id="GO:0016903">
    <property type="term" value="F:oxidoreductase activity, acting on the aldehyde or oxo group of donors"/>
    <property type="evidence" value="ECO:0007669"/>
    <property type="project" value="InterPro"/>
</dbReference>
<feature type="domain" description="Pyruvate/ketoisovalerate oxidoreductase catalytic" evidence="3">
    <location>
        <begin position="11"/>
        <end position="175"/>
    </location>
</feature>
<dbReference type="InterPro" id="IPR019752">
    <property type="entry name" value="Pyrv/ketoisovalerate_OxRed_cat"/>
</dbReference>
<evidence type="ECO:0000256" key="1">
    <source>
        <dbReference type="ARBA" id="ARBA00023002"/>
    </source>
</evidence>
<evidence type="ECO:0000256" key="2">
    <source>
        <dbReference type="SAM" id="Phobius"/>
    </source>
</evidence>
<proteinExistence type="predicted"/>
<protein>
    <submittedName>
        <fullName evidence="4">Pyruvate/ketoisovalerate oxidoreductase</fullName>
    </submittedName>
</protein>
<keyword evidence="4" id="KW-0670">Pyruvate</keyword>
<dbReference type="AlphaFoldDB" id="A0A653AIG5"/>
<organism evidence="4">
    <name type="scientific">Uncultured Desulfatiglans sp</name>
    <dbReference type="NCBI Taxonomy" id="1748965"/>
    <lineage>
        <taxon>Bacteria</taxon>
        <taxon>Pseudomonadati</taxon>
        <taxon>Thermodesulfobacteriota</taxon>
        <taxon>Desulfobacteria</taxon>
        <taxon>Desulfatiglandales</taxon>
        <taxon>Desulfatiglandaceae</taxon>
        <taxon>Desulfatiglans</taxon>
        <taxon>environmental samples</taxon>
    </lineage>
</organism>
<gene>
    <name evidence="4" type="ORF">TRIP_B50655</name>
</gene>
<dbReference type="PANTHER" id="PTHR42730">
    <property type="entry name" value="2-OXOGLUTARATE SYNTHASE SUBUNIT KORC"/>
    <property type="match status" value="1"/>
</dbReference>
<keyword evidence="1" id="KW-0560">Oxidoreductase</keyword>
<keyword evidence="2" id="KW-0812">Transmembrane</keyword>
<feature type="transmembrane region" description="Helical" evidence="2">
    <location>
        <begin position="6"/>
        <end position="27"/>
    </location>
</feature>
<evidence type="ECO:0000259" key="3">
    <source>
        <dbReference type="Pfam" id="PF01558"/>
    </source>
</evidence>
<dbReference type="PANTHER" id="PTHR42730:SF1">
    <property type="entry name" value="2-OXOGLUTARATE SYNTHASE SUBUNIT KORC"/>
    <property type="match status" value="1"/>
</dbReference>
<dbReference type="Pfam" id="PF01558">
    <property type="entry name" value="POR"/>
    <property type="match status" value="1"/>
</dbReference>
<dbReference type="EMBL" id="UPXX01000032">
    <property type="protein sequence ID" value="VBB47860.1"/>
    <property type="molecule type" value="Genomic_DNA"/>
</dbReference>
<sequence length="184" mass="19927">MYFDTIIAGFGGQGVLLMGNILAYAAMGEKKRVTYMPVYGVEMRGGTANCTVVVSDQQIGSPIIQRPVSAIVMNRPSLDKFGPRVRKGGTLIVNASLIPEEAVHFRGVDCLLVPSRELALELGNERLANMVVLGAAVRRTGVVRVRSLKKALYGALDRRYHNMIESNSKALELGARFAADNGHP</sequence>
<dbReference type="InterPro" id="IPR002869">
    <property type="entry name" value="Pyrv_flavodox_OxRed_cen"/>
</dbReference>
<dbReference type="InterPro" id="IPR052554">
    <property type="entry name" value="2-oxoglutarate_synth_KorC"/>
</dbReference>
<dbReference type="Gene3D" id="3.40.920.10">
    <property type="entry name" value="Pyruvate-ferredoxin oxidoreductase, PFOR, domain III"/>
    <property type="match status" value="1"/>
</dbReference>
<keyword evidence="2" id="KW-0472">Membrane</keyword>
<evidence type="ECO:0000313" key="4">
    <source>
        <dbReference type="EMBL" id="VBB47860.1"/>
    </source>
</evidence>
<keyword evidence="2" id="KW-1133">Transmembrane helix</keyword>
<reference evidence="4" key="1">
    <citation type="submission" date="2018-07" db="EMBL/GenBank/DDBJ databases">
        <authorList>
            <consortium name="Genoscope - CEA"/>
            <person name="William W."/>
        </authorList>
    </citation>
    <scope>NUCLEOTIDE SEQUENCE</scope>
    <source>
        <strain evidence="4">IK1</strain>
    </source>
</reference>